<dbReference type="AlphaFoldDB" id="A0A076ELX8"/>
<dbReference type="Pfam" id="PF02771">
    <property type="entry name" value="Acyl-CoA_dh_N"/>
    <property type="match status" value="1"/>
</dbReference>
<evidence type="ECO:0000256" key="3">
    <source>
        <dbReference type="ARBA" id="ARBA00022630"/>
    </source>
</evidence>
<dbReference type="GO" id="GO:0003995">
    <property type="term" value="F:acyl-CoA dehydrogenase activity"/>
    <property type="evidence" value="ECO:0007669"/>
    <property type="project" value="TreeGrafter"/>
</dbReference>
<keyword evidence="4" id="KW-0274">FAD</keyword>
<dbReference type="GO" id="GO:0050660">
    <property type="term" value="F:flavin adenine dinucleotide binding"/>
    <property type="evidence" value="ECO:0007669"/>
    <property type="project" value="InterPro"/>
</dbReference>
<dbReference type="InterPro" id="IPR009100">
    <property type="entry name" value="AcylCoA_DH/oxidase_NM_dom_sf"/>
</dbReference>
<accession>A0A076ELX8</accession>
<evidence type="ECO:0000313" key="8">
    <source>
        <dbReference type="EMBL" id="AII06796.1"/>
    </source>
</evidence>
<reference evidence="8 9" key="1">
    <citation type="submission" date="2014-07" db="EMBL/GenBank/DDBJ databases">
        <title>Genome Sequence of Rhodococcus opacus Strain R7, a Biodegrader of Mono- and Polycyclic Aromatic Hydrocarbons.</title>
        <authorList>
            <person name="Di Gennaro P."/>
            <person name="Zampolli J."/>
            <person name="Presti I."/>
            <person name="Cappelletti M."/>
            <person name="D'Ursi P."/>
            <person name="Orro A."/>
            <person name="Mezzelani A."/>
            <person name="Milanesi L."/>
        </authorList>
    </citation>
    <scope>NUCLEOTIDE SEQUENCE [LARGE SCALE GENOMIC DNA]</scope>
    <source>
        <strain evidence="8 9">R7</strain>
    </source>
</reference>
<evidence type="ECO:0000256" key="1">
    <source>
        <dbReference type="ARBA" id="ARBA00001974"/>
    </source>
</evidence>
<keyword evidence="5" id="KW-0560">Oxidoreductase</keyword>
<organism evidence="8 9">
    <name type="scientific">Rhodococcus opacus</name>
    <name type="common">Nocardia opaca</name>
    <dbReference type="NCBI Taxonomy" id="37919"/>
    <lineage>
        <taxon>Bacteria</taxon>
        <taxon>Bacillati</taxon>
        <taxon>Actinomycetota</taxon>
        <taxon>Actinomycetes</taxon>
        <taxon>Mycobacteriales</taxon>
        <taxon>Nocardiaceae</taxon>
        <taxon>Rhodococcus</taxon>
    </lineage>
</organism>
<keyword evidence="3" id="KW-0285">Flavoprotein</keyword>
<comment type="similarity">
    <text evidence="2">Belongs to the acyl-CoA dehydrogenase family.</text>
</comment>
<dbReference type="Proteomes" id="UP000028488">
    <property type="component" value="Chromosome"/>
</dbReference>
<evidence type="ECO:0000256" key="4">
    <source>
        <dbReference type="ARBA" id="ARBA00022827"/>
    </source>
</evidence>
<dbReference type="RefSeq" id="WP_128640185.1">
    <property type="nucleotide sequence ID" value="NZ_CP008947.1"/>
</dbReference>
<protein>
    <submittedName>
        <fullName evidence="8">Acyl-CoA dehydrogenase</fullName>
    </submittedName>
</protein>
<dbReference type="Pfam" id="PF00441">
    <property type="entry name" value="Acyl-CoA_dh_1"/>
    <property type="match status" value="1"/>
</dbReference>
<dbReference type="Gene3D" id="1.20.140.10">
    <property type="entry name" value="Butyryl-CoA Dehydrogenase, subunit A, domain 3"/>
    <property type="match status" value="1"/>
</dbReference>
<evidence type="ECO:0000313" key="9">
    <source>
        <dbReference type="Proteomes" id="UP000028488"/>
    </source>
</evidence>
<gene>
    <name evidence="8" type="ORF">EP51_20000</name>
</gene>
<feature type="domain" description="Acyl-CoA dehydrogenase/oxidase C-terminal" evidence="6">
    <location>
        <begin position="181"/>
        <end position="308"/>
    </location>
</feature>
<dbReference type="InterPro" id="IPR009075">
    <property type="entry name" value="AcylCo_DH/oxidase_C"/>
</dbReference>
<dbReference type="eggNOG" id="COG1960">
    <property type="taxonomic scope" value="Bacteria"/>
</dbReference>
<dbReference type="PANTHER" id="PTHR43884:SF20">
    <property type="entry name" value="ACYL-COA DEHYDROGENASE FADE28"/>
    <property type="match status" value="1"/>
</dbReference>
<evidence type="ECO:0000256" key="5">
    <source>
        <dbReference type="ARBA" id="ARBA00023002"/>
    </source>
</evidence>
<dbReference type="InterPro" id="IPR036250">
    <property type="entry name" value="AcylCo_DH-like_C"/>
</dbReference>
<sequence length="344" mass="36264">MTGPATDTEMREFARMLDQVFATDRRAPGEAREFDRELWSTLADLGLTRLTGPESEGGSDAGWTESAYLLAAAGTADLPIAENDLLAGWLLGRSGCPTAHSGPAVVRTAAVLDSDGTARHVPWARSVDALVALWEADGTWRVAEFARSDVEVTEAANLASMPRDHIRVDVSAQQGRPVPADVVTEFLRRGALARALAMAGTMERVLALVVEHTSARTQFGRAVGKFQAVQAMVADIAAEGALARAAANAAVSIAEEHGFGSPEAGFAVAAAKSCAGHAASVVVRNAHQCLGAIGFTMEHELHRHTNALLAWRSEYGSVRYWDEALVAAAAAAGERGLWALITDG</sequence>
<evidence type="ECO:0000259" key="7">
    <source>
        <dbReference type="Pfam" id="PF02771"/>
    </source>
</evidence>
<dbReference type="PANTHER" id="PTHR43884">
    <property type="entry name" value="ACYL-COA DEHYDROGENASE"/>
    <property type="match status" value="1"/>
</dbReference>
<dbReference type="SUPFAM" id="SSF56645">
    <property type="entry name" value="Acyl-CoA dehydrogenase NM domain-like"/>
    <property type="match status" value="1"/>
</dbReference>
<feature type="domain" description="Acyl-CoA dehydrogenase/oxidase N-terminal" evidence="7">
    <location>
        <begin position="12"/>
        <end position="80"/>
    </location>
</feature>
<dbReference type="Gene3D" id="1.10.540.10">
    <property type="entry name" value="Acyl-CoA dehydrogenase/oxidase, N-terminal domain"/>
    <property type="match status" value="1"/>
</dbReference>
<evidence type="ECO:0000259" key="6">
    <source>
        <dbReference type="Pfam" id="PF00441"/>
    </source>
</evidence>
<comment type="cofactor">
    <cofactor evidence="1">
        <name>FAD</name>
        <dbReference type="ChEBI" id="CHEBI:57692"/>
    </cofactor>
</comment>
<dbReference type="InterPro" id="IPR013786">
    <property type="entry name" value="AcylCoA_DH/ox_N"/>
</dbReference>
<evidence type="ECO:0000256" key="2">
    <source>
        <dbReference type="ARBA" id="ARBA00009347"/>
    </source>
</evidence>
<dbReference type="EMBL" id="CP008947">
    <property type="protein sequence ID" value="AII06796.1"/>
    <property type="molecule type" value="Genomic_DNA"/>
</dbReference>
<proteinExistence type="inferred from homology"/>
<dbReference type="InterPro" id="IPR037069">
    <property type="entry name" value="AcylCoA_DH/ox_N_sf"/>
</dbReference>
<dbReference type="SUPFAM" id="SSF47203">
    <property type="entry name" value="Acyl-CoA dehydrogenase C-terminal domain-like"/>
    <property type="match status" value="1"/>
</dbReference>
<name>A0A076ELX8_RHOOP</name>